<reference evidence="12" key="1">
    <citation type="submission" date="2022-12" db="EMBL/GenBank/DDBJ databases">
        <title>Gycomyces niveus sp.nov., a novel actinomycete isolated from soil in Shouguang.</title>
        <authorList>
            <person name="Yang X."/>
        </authorList>
    </citation>
    <scope>NUCLEOTIDE SEQUENCE</scope>
    <source>
        <strain evidence="12">DSM 44724</strain>
    </source>
</reference>
<dbReference type="SUPFAM" id="SSF56112">
    <property type="entry name" value="Protein kinase-like (PK-like)"/>
    <property type="match status" value="1"/>
</dbReference>
<comment type="caution">
    <text evidence="12">The sequence shown here is derived from an EMBL/GenBank/DDBJ whole genome shotgun (WGS) entry which is preliminary data.</text>
</comment>
<dbReference type="Gene3D" id="3.30.200.20">
    <property type="entry name" value="Phosphorylase Kinase, domain 1"/>
    <property type="match status" value="1"/>
</dbReference>
<dbReference type="PANTHER" id="PTHR43289:SF6">
    <property type="entry name" value="SERINE_THREONINE-PROTEIN KINASE NEKL-3"/>
    <property type="match status" value="1"/>
</dbReference>
<dbReference type="FunFam" id="3.30.200.20:FF:000035">
    <property type="entry name" value="Serine/threonine protein kinase Stk1"/>
    <property type="match status" value="1"/>
</dbReference>
<sequence length="447" mass="46376">MLSPEMLLGQRYRLRERIAVGGMGEVWRAEDTVLERTVAVKAMLPALLSEPGFAKRFAAEAKTVAALTHPHIVNVHDFGNADLPSGETTAYLVMEFIEGKSLADLIAERGRLDARELMPIIAATAEALQQAHERGIIHRDIKPGNILVRDRDGQAVLTDFGIARSGASGDLTATGSVMGTASYIAPEQAEGTGVLPASDMYSLGVVAFHGLTGHRPFQAENPIELALHHVRTPPPPLPPDIPPGVRAFVERSLVKDPHQRFASATEMAALARIAVDANPMSTSVMPPVGQLPRRAGVVSMGGPPAGVADPRTAAPQMSPYPPHQMAPGGQVPPPSTPPGIDLGAATPPPASNPGSQRRLLIVLAGVVALVLVGGIVWLLIALSGDPGGGDPSGGGDDDTTPTTSEQGQSDDEGSEDPATTDENPGQQTGDGPGVGDCIGANPSCDDQ</sequence>
<dbReference type="PROSITE" id="PS50011">
    <property type="entry name" value="PROTEIN_KINASE_DOM"/>
    <property type="match status" value="1"/>
</dbReference>
<dbReference type="CDD" id="cd14014">
    <property type="entry name" value="STKc_PknB_like"/>
    <property type="match status" value="1"/>
</dbReference>
<dbReference type="PROSITE" id="PS00108">
    <property type="entry name" value="PROTEIN_KINASE_ST"/>
    <property type="match status" value="1"/>
</dbReference>
<dbReference type="EC" id="2.7.11.1" evidence="1"/>
<dbReference type="GO" id="GO:0045717">
    <property type="term" value="P:negative regulation of fatty acid biosynthetic process"/>
    <property type="evidence" value="ECO:0007669"/>
    <property type="project" value="UniProtKB-ARBA"/>
</dbReference>
<keyword evidence="10" id="KW-1133">Transmembrane helix</keyword>
<accession>A0A9X3SWG9</accession>
<evidence type="ECO:0000256" key="5">
    <source>
        <dbReference type="ARBA" id="ARBA00022777"/>
    </source>
</evidence>
<evidence type="ECO:0000256" key="4">
    <source>
        <dbReference type="ARBA" id="ARBA00022741"/>
    </source>
</evidence>
<protein>
    <recommendedName>
        <fullName evidence="1">non-specific serine/threonine protein kinase</fullName>
        <ecNumber evidence="1">2.7.11.1</ecNumber>
    </recommendedName>
</protein>
<evidence type="ECO:0000313" key="12">
    <source>
        <dbReference type="EMBL" id="MDA1387164.1"/>
    </source>
</evidence>
<evidence type="ECO:0000256" key="3">
    <source>
        <dbReference type="ARBA" id="ARBA00022679"/>
    </source>
</evidence>
<name>A0A9X3SWG9_9ACTN</name>
<keyword evidence="15" id="KW-1185">Reference proteome</keyword>
<dbReference type="RefSeq" id="WP_270123659.1">
    <property type="nucleotide sequence ID" value="NZ_BAAAOM010000004.1"/>
</dbReference>
<gene>
    <name evidence="13" type="ORF">J2S69_002291</name>
    <name evidence="12" type="ORF">O2L01_19370</name>
</gene>
<evidence type="ECO:0000256" key="1">
    <source>
        <dbReference type="ARBA" id="ARBA00012513"/>
    </source>
</evidence>
<organism evidence="12 14">
    <name type="scientific">Glycomyces lechevalierae</name>
    <dbReference type="NCBI Taxonomy" id="256034"/>
    <lineage>
        <taxon>Bacteria</taxon>
        <taxon>Bacillati</taxon>
        <taxon>Actinomycetota</taxon>
        <taxon>Actinomycetes</taxon>
        <taxon>Glycomycetales</taxon>
        <taxon>Glycomycetaceae</taxon>
        <taxon>Glycomyces</taxon>
    </lineage>
</organism>
<evidence type="ECO:0000256" key="10">
    <source>
        <dbReference type="SAM" id="Phobius"/>
    </source>
</evidence>
<keyword evidence="3 13" id="KW-0808">Transferase</keyword>
<evidence type="ECO:0000256" key="9">
    <source>
        <dbReference type="SAM" id="MobiDB-lite"/>
    </source>
</evidence>
<dbReference type="GO" id="GO:0004674">
    <property type="term" value="F:protein serine/threonine kinase activity"/>
    <property type="evidence" value="ECO:0007669"/>
    <property type="project" value="UniProtKB-KW"/>
</dbReference>
<evidence type="ECO:0000256" key="6">
    <source>
        <dbReference type="ARBA" id="ARBA00022840"/>
    </source>
</evidence>
<keyword evidence="4" id="KW-0547">Nucleotide-binding</keyword>
<feature type="compositionally biased region" description="Pro residues" evidence="9">
    <location>
        <begin position="318"/>
        <end position="337"/>
    </location>
</feature>
<feature type="region of interest" description="Disordered" evidence="9">
    <location>
        <begin position="388"/>
        <end position="447"/>
    </location>
</feature>
<dbReference type="Proteomes" id="UP001145799">
    <property type="component" value="Unassembled WGS sequence"/>
</dbReference>
<keyword evidence="10" id="KW-0472">Membrane</keyword>
<dbReference type="Proteomes" id="UP001183604">
    <property type="component" value="Unassembled WGS sequence"/>
</dbReference>
<feature type="region of interest" description="Disordered" evidence="9">
    <location>
        <begin position="295"/>
        <end position="353"/>
    </location>
</feature>
<dbReference type="InterPro" id="IPR008271">
    <property type="entry name" value="Ser/Thr_kinase_AS"/>
</dbReference>
<dbReference type="PANTHER" id="PTHR43289">
    <property type="entry name" value="MITOGEN-ACTIVATED PROTEIN KINASE KINASE KINASE 20-RELATED"/>
    <property type="match status" value="1"/>
</dbReference>
<evidence type="ECO:0000313" key="15">
    <source>
        <dbReference type="Proteomes" id="UP001183604"/>
    </source>
</evidence>
<dbReference type="EMBL" id="JAVDYD010000001">
    <property type="protein sequence ID" value="MDR7338572.1"/>
    <property type="molecule type" value="Genomic_DNA"/>
</dbReference>
<reference evidence="13 15" key="2">
    <citation type="submission" date="2023-07" db="EMBL/GenBank/DDBJ databases">
        <title>Sequencing the genomes of 1000 actinobacteria strains.</title>
        <authorList>
            <person name="Klenk H.-P."/>
        </authorList>
    </citation>
    <scope>NUCLEOTIDE SEQUENCE [LARGE SCALE GENOMIC DNA]</scope>
    <source>
        <strain evidence="13 15">DSM 44724</strain>
    </source>
</reference>
<dbReference type="FunFam" id="1.10.510.10:FF:000021">
    <property type="entry name" value="Serine/threonine protein kinase"/>
    <property type="match status" value="1"/>
</dbReference>
<dbReference type="InterPro" id="IPR011009">
    <property type="entry name" value="Kinase-like_dom_sf"/>
</dbReference>
<keyword evidence="2" id="KW-0723">Serine/threonine-protein kinase</keyword>
<feature type="compositionally biased region" description="Acidic residues" evidence="9">
    <location>
        <begin position="408"/>
        <end position="419"/>
    </location>
</feature>
<dbReference type="Pfam" id="PF00069">
    <property type="entry name" value="Pkinase"/>
    <property type="match status" value="1"/>
</dbReference>
<evidence type="ECO:0000256" key="2">
    <source>
        <dbReference type="ARBA" id="ARBA00022527"/>
    </source>
</evidence>
<keyword evidence="5 12" id="KW-0418">Kinase</keyword>
<comment type="catalytic activity">
    <reaction evidence="8">
        <text>L-seryl-[protein] + ATP = O-phospho-L-seryl-[protein] + ADP + H(+)</text>
        <dbReference type="Rhea" id="RHEA:17989"/>
        <dbReference type="Rhea" id="RHEA-COMP:9863"/>
        <dbReference type="Rhea" id="RHEA-COMP:11604"/>
        <dbReference type="ChEBI" id="CHEBI:15378"/>
        <dbReference type="ChEBI" id="CHEBI:29999"/>
        <dbReference type="ChEBI" id="CHEBI:30616"/>
        <dbReference type="ChEBI" id="CHEBI:83421"/>
        <dbReference type="ChEBI" id="CHEBI:456216"/>
        <dbReference type="EC" id="2.7.11.1"/>
    </reaction>
</comment>
<feature type="domain" description="Protein kinase" evidence="11">
    <location>
        <begin position="12"/>
        <end position="273"/>
    </location>
</feature>
<feature type="transmembrane region" description="Helical" evidence="10">
    <location>
        <begin position="359"/>
        <end position="382"/>
    </location>
</feature>
<evidence type="ECO:0000259" key="11">
    <source>
        <dbReference type="PROSITE" id="PS50011"/>
    </source>
</evidence>
<keyword evidence="6" id="KW-0067">ATP-binding</keyword>
<keyword evidence="10" id="KW-0812">Transmembrane</keyword>
<evidence type="ECO:0000256" key="7">
    <source>
        <dbReference type="ARBA" id="ARBA00047899"/>
    </source>
</evidence>
<dbReference type="Gene3D" id="1.10.510.10">
    <property type="entry name" value="Transferase(Phosphotransferase) domain 1"/>
    <property type="match status" value="1"/>
</dbReference>
<evidence type="ECO:0000313" key="13">
    <source>
        <dbReference type="EMBL" id="MDR7338572.1"/>
    </source>
</evidence>
<evidence type="ECO:0000256" key="8">
    <source>
        <dbReference type="ARBA" id="ARBA00048679"/>
    </source>
</evidence>
<comment type="catalytic activity">
    <reaction evidence="7">
        <text>L-threonyl-[protein] + ATP = O-phospho-L-threonyl-[protein] + ADP + H(+)</text>
        <dbReference type="Rhea" id="RHEA:46608"/>
        <dbReference type="Rhea" id="RHEA-COMP:11060"/>
        <dbReference type="Rhea" id="RHEA-COMP:11605"/>
        <dbReference type="ChEBI" id="CHEBI:15378"/>
        <dbReference type="ChEBI" id="CHEBI:30013"/>
        <dbReference type="ChEBI" id="CHEBI:30616"/>
        <dbReference type="ChEBI" id="CHEBI:61977"/>
        <dbReference type="ChEBI" id="CHEBI:456216"/>
        <dbReference type="EC" id="2.7.11.1"/>
    </reaction>
</comment>
<dbReference type="SMART" id="SM00220">
    <property type="entry name" value="S_TKc"/>
    <property type="match status" value="1"/>
</dbReference>
<dbReference type="EMBL" id="JAPZVQ010000014">
    <property type="protein sequence ID" value="MDA1387164.1"/>
    <property type="molecule type" value="Genomic_DNA"/>
</dbReference>
<proteinExistence type="predicted"/>
<evidence type="ECO:0000313" key="14">
    <source>
        <dbReference type="Proteomes" id="UP001145799"/>
    </source>
</evidence>
<dbReference type="AlphaFoldDB" id="A0A9X3SWG9"/>
<dbReference type="GO" id="GO:0005524">
    <property type="term" value="F:ATP binding"/>
    <property type="evidence" value="ECO:0007669"/>
    <property type="project" value="UniProtKB-KW"/>
</dbReference>
<dbReference type="InterPro" id="IPR000719">
    <property type="entry name" value="Prot_kinase_dom"/>
</dbReference>